<keyword evidence="10" id="KW-0969">Cilium</keyword>
<feature type="transmembrane region" description="Helical" evidence="8">
    <location>
        <begin position="12"/>
        <end position="33"/>
    </location>
</feature>
<comment type="similarity">
    <text evidence="2">Belongs to the MotB family.</text>
</comment>
<gene>
    <name evidence="10" type="ordered locus">Halha_0664</name>
</gene>
<dbReference type="PATRIC" id="fig|748449.3.peg.622"/>
<evidence type="ECO:0000313" key="10">
    <source>
        <dbReference type="EMBL" id="AGB40637.1"/>
    </source>
</evidence>
<dbReference type="CDD" id="cd07185">
    <property type="entry name" value="OmpA_C-like"/>
    <property type="match status" value="1"/>
</dbReference>
<organism evidence="10 11">
    <name type="scientific">Halobacteroides halobius (strain ATCC 35273 / DSM 5150 / MD-1)</name>
    <dbReference type="NCBI Taxonomy" id="748449"/>
    <lineage>
        <taxon>Bacteria</taxon>
        <taxon>Bacillati</taxon>
        <taxon>Bacillota</taxon>
        <taxon>Clostridia</taxon>
        <taxon>Halanaerobiales</taxon>
        <taxon>Halobacteroidaceae</taxon>
        <taxon>Halobacteroides</taxon>
    </lineage>
</organism>
<dbReference type="EMBL" id="CP003359">
    <property type="protein sequence ID" value="AGB40637.1"/>
    <property type="molecule type" value="Genomic_DNA"/>
</dbReference>
<dbReference type="Pfam" id="PF00691">
    <property type="entry name" value="OmpA"/>
    <property type="match status" value="1"/>
</dbReference>
<dbReference type="HOGENOM" id="CLU_016890_0_1_9"/>
<keyword evidence="6 7" id="KW-0472">Membrane</keyword>
<dbReference type="PROSITE" id="PS51123">
    <property type="entry name" value="OMPA_2"/>
    <property type="match status" value="1"/>
</dbReference>
<dbReference type="eggNOG" id="COG1360">
    <property type="taxonomic scope" value="Bacteria"/>
</dbReference>
<dbReference type="Proteomes" id="UP000010880">
    <property type="component" value="Chromosome"/>
</dbReference>
<keyword evidence="3" id="KW-1003">Cell membrane</keyword>
<dbReference type="InterPro" id="IPR006665">
    <property type="entry name" value="OmpA-like"/>
</dbReference>
<dbReference type="AlphaFoldDB" id="L0K5S6"/>
<evidence type="ECO:0000256" key="7">
    <source>
        <dbReference type="PROSITE-ProRule" id="PRU00473"/>
    </source>
</evidence>
<dbReference type="InterPro" id="IPR050330">
    <property type="entry name" value="Bact_OuterMem_StrucFunc"/>
</dbReference>
<keyword evidence="4 8" id="KW-0812">Transmembrane</keyword>
<keyword evidence="11" id="KW-1185">Reference proteome</keyword>
<name>L0K5S6_HALHC</name>
<dbReference type="InterPro" id="IPR036737">
    <property type="entry name" value="OmpA-like_sf"/>
</dbReference>
<feature type="domain" description="OmpA-like" evidence="9">
    <location>
        <begin position="106"/>
        <end position="227"/>
    </location>
</feature>
<dbReference type="KEGG" id="hhl:Halha_0664"/>
<dbReference type="STRING" id="748449.Halha_0664"/>
<dbReference type="InterPro" id="IPR025713">
    <property type="entry name" value="MotB-like_N_dom"/>
</dbReference>
<keyword evidence="10" id="KW-0282">Flagellum</keyword>
<accession>L0K5S6</accession>
<protein>
    <submittedName>
        <fullName evidence="10">Flagellar motor protein</fullName>
    </submittedName>
</protein>
<evidence type="ECO:0000256" key="6">
    <source>
        <dbReference type="ARBA" id="ARBA00023136"/>
    </source>
</evidence>
<reference evidence="11" key="1">
    <citation type="submission" date="2012-02" db="EMBL/GenBank/DDBJ databases">
        <title>The complete genome of Halobacteroides halobius DSM 5150.</title>
        <authorList>
            <person name="Lucas S."/>
            <person name="Copeland A."/>
            <person name="Lapidus A."/>
            <person name="Glavina del Rio T."/>
            <person name="Dalin E."/>
            <person name="Tice H."/>
            <person name="Bruce D."/>
            <person name="Goodwin L."/>
            <person name="Pitluck S."/>
            <person name="Peters L."/>
            <person name="Mikhailova N."/>
            <person name="Gu W."/>
            <person name="Kyrpides N."/>
            <person name="Mavromatis K."/>
            <person name="Ivanova N."/>
            <person name="Brettin T."/>
            <person name="Detter J.C."/>
            <person name="Han C."/>
            <person name="Larimer F."/>
            <person name="Land M."/>
            <person name="Hauser L."/>
            <person name="Markowitz V."/>
            <person name="Cheng J.-F."/>
            <person name="Hugenholtz P."/>
            <person name="Woyke T."/>
            <person name="Wu D."/>
            <person name="Tindall B."/>
            <person name="Pomrenke H."/>
            <person name="Brambilla E."/>
            <person name="Klenk H.-P."/>
            <person name="Eisen J.A."/>
        </authorList>
    </citation>
    <scope>NUCLEOTIDE SEQUENCE [LARGE SCALE GENOMIC DNA]</scope>
    <source>
        <strain evidence="11">ATCC 35273 / DSM 5150 / MD-1</strain>
    </source>
</reference>
<evidence type="ECO:0000256" key="3">
    <source>
        <dbReference type="ARBA" id="ARBA00022475"/>
    </source>
</evidence>
<evidence type="ECO:0000259" key="9">
    <source>
        <dbReference type="PROSITE" id="PS51123"/>
    </source>
</evidence>
<dbReference type="RefSeq" id="WP_015326363.1">
    <property type="nucleotide sequence ID" value="NC_019978.1"/>
</dbReference>
<keyword evidence="5 8" id="KW-1133">Transmembrane helix</keyword>
<dbReference type="PANTHER" id="PTHR30329">
    <property type="entry name" value="STATOR ELEMENT OF FLAGELLAR MOTOR COMPLEX"/>
    <property type="match status" value="1"/>
</dbReference>
<dbReference type="GO" id="GO:0005886">
    <property type="term" value="C:plasma membrane"/>
    <property type="evidence" value="ECO:0007669"/>
    <property type="project" value="UniProtKB-SubCell"/>
</dbReference>
<proteinExistence type="inferred from homology"/>
<evidence type="ECO:0000313" key="11">
    <source>
        <dbReference type="Proteomes" id="UP000010880"/>
    </source>
</evidence>
<evidence type="ECO:0000256" key="1">
    <source>
        <dbReference type="ARBA" id="ARBA00004162"/>
    </source>
</evidence>
<dbReference type="Pfam" id="PF13677">
    <property type="entry name" value="MotB_plug"/>
    <property type="match status" value="1"/>
</dbReference>
<dbReference type="OrthoDB" id="9815217at2"/>
<sequence length="238" mass="26823">MPRDKDDNGADWMTTYADMVTLLLAFFVLLYSFSSINAQKFKMMIEGLQGKLGVLEGGKTISESKMINAGLNSPRISNELSNLYRQVSKYIKENNLEKDINLKVDERGLTIRFTGQVLFELGEAKIKSGSKDTLSQIAAFIKSVPNDVVIEGHTDSLPISNSDFASNWELSTTRATNVIKYFIEQNSITPSRLAAAGYSKYKPIRPNNSPRNRAMNRRVDVVILRMEEDKKKEEVINE</sequence>
<evidence type="ECO:0000256" key="5">
    <source>
        <dbReference type="ARBA" id="ARBA00022989"/>
    </source>
</evidence>
<dbReference type="SUPFAM" id="SSF103088">
    <property type="entry name" value="OmpA-like"/>
    <property type="match status" value="1"/>
</dbReference>
<evidence type="ECO:0000256" key="2">
    <source>
        <dbReference type="ARBA" id="ARBA00008914"/>
    </source>
</evidence>
<evidence type="ECO:0000256" key="8">
    <source>
        <dbReference type="SAM" id="Phobius"/>
    </source>
</evidence>
<evidence type="ECO:0000256" key="4">
    <source>
        <dbReference type="ARBA" id="ARBA00022692"/>
    </source>
</evidence>
<keyword evidence="10" id="KW-0966">Cell projection</keyword>
<comment type="subcellular location">
    <subcellularLocation>
        <location evidence="1">Cell membrane</location>
        <topology evidence="1">Single-pass membrane protein</topology>
    </subcellularLocation>
</comment>
<dbReference type="PANTHER" id="PTHR30329:SF16">
    <property type="entry name" value="CHEMOTAXIS MOTB PROTEIN"/>
    <property type="match status" value="1"/>
</dbReference>
<dbReference type="Gene3D" id="3.30.1330.60">
    <property type="entry name" value="OmpA-like domain"/>
    <property type="match status" value="1"/>
</dbReference>